<name>A0A9J6FEW1_HAELO</name>
<dbReference type="OMA" id="QMYLKYL"/>
<dbReference type="OrthoDB" id="8032690at2759"/>
<dbReference type="EMBL" id="JABSTR010000001">
    <property type="protein sequence ID" value="KAH9361467.1"/>
    <property type="molecule type" value="Genomic_DNA"/>
</dbReference>
<evidence type="ECO:0000313" key="1">
    <source>
        <dbReference type="EMBL" id="KAH9361467.1"/>
    </source>
</evidence>
<dbReference type="Proteomes" id="UP000821853">
    <property type="component" value="Chromosome 1"/>
</dbReference>
<dbReference type="AlphaFoldDB" id="A0A9J6FEW1"/>
<gene>
    <name evidence="1" type="ORF">HPB48_004590</name>
</gene>
<organism evidence="1 2">
    <name type="scientific">Haemaphysalis longicornis</name>
    <name type="common">Bush tick</name>
    <dbReference type="NCBI Taxonomy" id="44386"/>
    <lineage>
        <taxon>Eukaryota</taxon>
        <taxon>Metazoa</taxon>
        <taxon>Ecdysozoa</taxon>
        <taxon>Arthropoda</taxon>
        <taxon>Chelicerata</taxon>
        <taxon>Arachnida</taxon>
        <taxon>Acari</taxon>
        <taxon>Parasitiformes</taxon>
        <taxon>Ixodida</taxon>
        <taxon>Ixodoidea</taxon>
        <taxon>Ixodidae</taxon>
        <taxon>Haemaphysalinae</taxon>
        <taxon>Haemaphysalis</taxon>
    </lineage>
</organism>
<reference evidence="1 2" key="1">
    <citation type="journal article" date="2020" name="Cell">
        <title>Large-Scale Comparative Analyses of Tick Genomes Elucidate Their Genetic Diversity and Vector Capacities.</title>
        <authorList>
            <consortium name="Tick Genome and Microbiome Consortium (TIGMIC)"/>
            <person name="Jia N."/>
            <person name="Wang J."/>
            <person name="Shi W."/>
            <person name="Du L."/>
            <person name="Sun Y."/>
            <person name="Zhan W."/>
            <person name="Jiang J.F."/>
            <person name="Wang Q."/>
            <person name="Zhang B."/>
            <person name="Ji P."/>
            <person name="Bell-Sakyi L."/>
            <person name="Cui X.M."/>
            <person name="Yuan T.T."/>
            <person name="Jiang B.G."/>
            <person name="Yang W.F."/>
            <person name="Lam T.T."/>
            <person name="Chang Q.C."/>
            <person name="Ding S.J."/>
            <person name="Wang X.J."/>
            <person name="Zhu J.G."/>
            <person name="Ruan X.D."/>
            <person name="Zhao L."/>
            <person name="Wei J.T."/>
            <person name="Ye R.Z."/>
            <person name="Que T.C."/>
            <person name="Du C.H."/>
            <person name="Zhou Y.H."/>
            <person name="Cheng J.X."/>
            <person name="Dai P.F."/>
            <person name="Guo W.B."/>
            <person name="Han X.H."/>
            <person name="Huang E.J."/>
            <person name="Li L.F."/>
            <person name="Wei W."/>
            <person name="Gao Y.C."/>
            <person name="Liu J.Z."/>
            <person name="Shao H.Z."/>
            <person name="Wang X."/>
            <person name="Wang C.C."/>
            <person name="Yang T.C."/>
            <person name="Huo Q.B."/>
            <person name="Li W."/>
            <person name="Chen H.Y."/>
            <person name="Chen S.E."/>
            <person name="Zhou L.G."/>
            <person name="Ni X.B."/>
            <person name="Tian J.H."/>
            <person name="Sheng Y."/>
            <person name="Liu T."/>
            <person name="Pan Y.S."/>
            <person name="Xia L.Y."/>
            <person name="Li J."/>
            <person name="Zhao F."/>
            <person name="Cao W.C."/>
        </authorList>
    </citation>
    <scope>NUCLEOTIDE SEQUENCE [LARGE SCALE GENOMIC DNA]</scope>
    <source>
        <strain evidence="1">HaeL-2018</strain>
    </source>
</reference>
<keyword evidence="2" id="KW-1185">Reference proteome</keyword>
<protein>
    <submittedName>
        <fullName evidence="1">Uncharacterized protein</fullName>
    </submittedName>
</protein>
<accession>A0A9J6FEW1</accession>
<dbReference type="VEuPathDB" id="VectorBase:HLOH_045364"/>
<sequence length="102" mass="11307">MPSSTQMYLKYLPDVYEHDLKTIKEAVKNRPISITIDEMPDLRGSPAVAVLVTFYDDEVPGRRTLMAGLQVLQQCNGVSIGILIQEVLQKLAKSLSDVSVLC</sequence>
<comment type="caution">
    <text evidence="1">The sequence shown here is derived from an EMBL/GenBank/DDBJ whole genome shotgun (WGS) entry which is preliminary data.</text>
</comment>
<proteinExistence type="predicted"/>
<evidence type="ECO:0000313" key="2">
    <source>
        <dbReference type="Proteomes" id="UP000821853"/>
    </source>
</evidence>